<dbReference type="InterPro" id="IPR025660">
    <property type="entry name" value="Pept_his_AS"/>
</dbReference>
<dbReference type="eggNOG" id="COG4870">
    <property type="taxonomic scope" value="Bacteria"/>
</dbReference>
<name>L0EVJ7_LIBCB</name>
<proteinExistence type="predicted"/>
<dbReference type="PATRIC" id="fig|1215343.11.peg.915"/>
<dbReference type="Pfam" id="PF00112">
    <property type="entry name" value="Peptidase_C1"/>
    <property type="match status" value="1"/>
</dbReference>
<accession>L0EVJ7</accession>
<protein>
    <submittedName>
        <fullName evidence="2">Papain cysteine protease family protein</fullName>
    </submittedName>
</protein>
<organism evidence="2 3">
    <name type="scientific">Liberibacter crescens (strain BT-1)</name>
    <dbReference type="NCBI Taxonomy" id="1215343"/>
    <lineage>
        <taxon>Bacteria</taxon>
        <taxon>Pseudomonadati</taxon>
        <taxon>Pseudomonadota</taxon>
        <taxon>Alphaproteobacteria</taxon>
        <taxon>Hyphomicrobiales</taxon>
        <taxon>Rhizobiaceae</taxon>
        <taxon>Liberibacter</taxon>
    </lineage>
</organism>
<keyword evidence="3" id="KW-1185">Reference proteome</keyword>
<evidence type="ECO:0000313" key="2">
    <source>
        <dbReference type="EMBL" id="AGA64880.1"/>
    </source>
</evidence>
<dbReference type="PROSITE" id="PS00639">
    <property type="entry name" value="THIOL_PROTEASE_HIS"/>
    <property type="match status" value="1"/>
</dbReference>
<dbReference type="InterPro" id="IPR038765">
    <property type="entry name" value="Papain-like_cys_pep_sf"/>
</dbReference>
<keyword evidence="2" id="KW-0645">Protease</keyword>
<dbReference type="AlphaFoldDB" id="L0EVJ7"/>
<dbReference type="GO" id="GO:0008234">
    <property type="term" value="F:cysteine-type peptidase activity"/>
    <property type="evidence" value="ECO:0007669"/>
    <property type="project" value="InterPro"/>
</dbReference>
<evidence type="ECO:0000313" key="3">
    <source>
        <dbReference type="Proteomes" id="UP000010799"/>
    </source>
</evidence>
<dbReference type="KEGG" id="lcc:B488_08880"/>
<keyword evidence="2" id="KW-0378">Hydrolase</keyword>
<dbReference type="RefSeq" id="WP_015273306.1">
    <property type="nucleotide sequence ID" value="NC_019907.1"/>
</dbReference>
<evidence type="ECO:0000259" key="1">
    <source>
        <dbReference type="Pfam" id="PF00112"/>
    </source>
</evidence>
<dbReference type="EMBL" id="CP003789">
    <property type="protein sequence ID" value="AGA64880.1"/>
    <property type="molecule type" value="Genomic_DNA"/>
</dbReference>
<dbReference type="GO" id="GO:0006508">
    <property type="term" value="P:proteolysis"/>
    <property type="evidence" value="ECO:0007669"/>
    <property type="project" value="UniProtKB-KW"/>
</dbReference>
<dbReference type="Proteomes" id="UP000010799">
    <property type="component" value="Chromosome"/>
</dbReference>
<gene>
    <name evidence="2" type="ordered locus">B488_08880</name>
</gene>
<dbReference type="Gene3D" id="3.90.70.10">
    <property type="entry name" value="Cysteine proteinases"/>
    <property type="match status" value="1"/>
</dbReference>
<dbReference type="SUPFAM" id="SSF54001">
    <property type="entry name" value="Cysteine proteinases"/>
    <property type="match status" value="1"/>
</dbReference>
<dbReference type="CDD" id="cd02619">
    <property type="entry name" value="Peptidase_C1"/>
    <property type="match status" value="1"/>
</dbReference>
<reference evidence="2 3" key="1">
    <citation type="journal article" date="2012" name="Stand. Genomic Sci.">
        <title>Complete genome sequence of Liberibacter crescens BT-1.</title>
        <authorList>
            <person name="Leonard M.T."/>
            <person name="Fagen J.R."/>
            <person name="Davis-Richardson A.G."/>
            <person name="Davis M.J."/>
            <person name="Triplett E.W."/>
        </authorList>
    </citation>
    <scope>NUCLEOTIDE SEQUENCE [LARGE SCALE GENOMIC DNA]</scope>
    <source>
        <strain evidence="2 3">BT-1</strain>
    </source>
</reference>
<dbReference type="InterPro" id="IPR000668">
    <property type="entry name" value="Peptidase_C1A_C"/>
</dbReference>
<dbReference type="SMR" id="L0EVJ7"/>
<dbReference type="STRING" id="1215343.B488_08880"/>
<dbReference type="HOGENOM" id="CLU_056603_3_0_5"/>
<feature type="domain" description="Peptidase C1A papain C-terminal" evidence="1">
    <location>
        <begin position="120"/>
        <end position="255"/>
    </location>
</feature>
<sequence>MSIEKYGAELPKYSTGLQPSIYDSRDFYYSSPSSISMDLLPPKVDNTPAFPVYDQGELNSCTANAFAAAIQYDRMKHWAKKDFIPSRLFIYYNERSLENRISYDSGIVTLRDGILTLYKQGVCPESEWTYDYTYGDKTTGLFPADSKAVTKPPETAYQHALAYRIARYERLPLQLSQLKACLAAGHVFVIGFAIFESWFAGENGTPLVVMPVPLVTDTTRTNHAVVVTGYDDETQLFKIRNSWGDNVGEKGHFYIPYICFLDPNIIFEVWVIYNVLS</sequence>